<evidence type="ECO:0000313" key="2">
    <source>
        <dbReference type="Proteomes" id="UP000664032"/>
    </source>
</evidence>
<name>A0ACB8H1H4_PSICU</name>
<accession>A0ACB8H1H4</accession>
<evidence type="ECO:0000313" key="1">
    <source>
        <dbReference type="EMBL" id="KAH9481855.1"/>
    </source>
</evidence>
<dbReference type="EMBL" id="JAFIQS020000005">
    <property type="protein sequence ID" value="KAH9481855.1"/>
    <property type="molecule type" value="Genomic_DNA"/>
</dbReference>
<proteinExistence type="predicted"/>
<gene>
    <name evidence="1" type="ORF">JR316_0006385</name>
</gene>
<protein>
    <submittedName>
        <fullName evidence="1">Serine/threonine-protein kinase 38-like</fullName>
    </submittedName>
</protein>
<dbReference type="Proteomes" id="UP000664032">
    <property type="component" value="Unassembled WGS sequence"/>
</dbReference>
<organism evidence="1 2">
    <name type="scientific">Psilocybe cubensis</name>
    <name type="common">Psychedelic mushroom</name>
    <name type="synonym">Stropharia cubensis</name>
    <dbReference type="NCBI Taxonomy" id="181762"/>
    <lineage>
        <taxon>Eukaryota</taxon>
        <taxon>Fungi</taxon>
        <taxon>Dikarya</taxon>
        <taxon>Basidiomycota</taxon>
        <taxon>Agaricomycotina</taxon>
        <taxon>Agaricomycetes</taxon>
        <taxon>Agaricomycetidae</taxon>
        <taxon>Agaricales</taxon>
        <taxon>Agaricineae</taxon>
        <taxon>Strophariaceae</taxon>
        <taxon>Psilocybe</taxon>
    </lineage>
</organism>
<comment type="caution">
    <text evidence="1">The sequence shown here is derived from an EMBL/GenBank/DDBJ whole genome shotgun (WGS) entry which is preliminary data.</text>
</comment>
<keyword evidence="2" id="KW-1185">Reference proteome</keyword>
<reference evidence="1" key="1">
    <citation type="submission" date="2021-10" db="EMBL/GenBank/DDBJ databases">
        <title>Psilocybe cubensis genome.</title>
        <authorList>
            <person name="Mckernan K.J."/>
            <person name="Crawford S."/>
            <person name="Trippe A."/>
            <person name="Kane L.T."/>
            <person name="Mclaughlin S."/>
        </authorList>
    </citation>
    <scope>NUCLEOTIDE SEQUENCE</scope>
    <source>
        <strain evidence="1">MGC-MH-2018</strain>
    </source>
</reference>
<sequence>MHAFASLSEQCNRIRDHLNAREREWERVHCILRKKDARRLHVRPSGQKSATPLFREQASKTIKHLYLPEERDDPLRHMRDPRHFSHLQKIGAGAFGSICLVENRITGKKMAMKSLRRKDNTSEEINLEIRALLRAQESGWFPKLLSTFMDPVNFYILMPFYPLGDLYTVMTSSGGCLSRELCRFYLAELILALQCLHKIGIIHRDIKPDNILFEETGHLVVADLGVAHVFIEDEEDATFMADEYPLWEEMKFINDDGFPLLTPSIDNPHTIKGVAGTPFYAAPEVLEGRQYSYGVDYYSLAIVYHEMVTGYVPIQCGPCLPGQSEPTITLDLGRKDVHFQPLSVSDYDFLSQMLDEDCYARPSVKQMKNHPVLAGIDWDKLSRREGPIPQPKVLRKRVPISPGFERCLTIRF</sequence>